<dbReference type="GO" id="GO:0098797">
    <property type="term" value="C:plasma membrane protein complex"/>
    <property type="evidence" value="ECO:0007669"/>
    <property type="project" value="TreeGrafter"/>
</dbReference>
<dbReference type="PANTHER" id="PTHR33446">
    <property type="entry name" value="PROTEIN TONB-RELATED"/>
    <property type="match status" value="1"/>
</dbReference>
<comment type="subcellular location">
    <subcellularLocation>
        <location evidence="1">Cell inner membrane</location>
        <topology evidence="1">Single-pass membrane protein</topology>
        <orientation evidence="1">Periplasmic side</orientation>
    </subcellularLocation>
</comment>
<gene>
    <name evidence="12" type="ORF">AO498_10220</name>
</gene>
<dbReference type="PATRIC" id="fig|1727163.4.peg.2136"/>
<dbReference type="Gene3D" id="3.30.1150.10">
    <property type="match status" value="1"/>
</dbReference>
<dbReference type="GO" id="GO:0031992">
    <property type="term" value="F:energy transducer activity"/>
    <property type="evidence" value="ECO:0007669"/>
    <property type="project" value="TreeGrafter"/>
</dbReference>
<dbReference type="InterPro" id="IPR006260">
    <property type="entry name" value="TonB/TolA_C"/>
</dbReference>
<dbReference type="InterPro" id="IPR008756">
    <property type="entry name" value="Peptidase_M56"/>
</dbReference>
<dbReference type="NCBIfam" id="TIGR01352">
    <property type="entry name" value="tonB_Cterm"/>
    <property type="match status" value="1"/>
</dbReference>
<dbReference type="InterPro" id="IPR051045">
    <property type="entry name" value="TonB-dependent_transducer"/>
</dbReference>
<name>A0A142ENU8_9BACT</name>
<feature type="transmembrane region" description="Helical" evidence="10">
    <location>
        <begin position="85"/>
        <end position="108"/>
    </location>
</feature>
<dbReference type="SUPFAM" id="SSF74653">
    <property type="entry name" value="TolA/TonB C-terminal domain"/>
    <property type="match status" value="1"/>
</dbReference>
<dbReference type="OrthoDB" id="9812355at2"/>
<keyword evidence="8 10" id="KW-1133">Transmembrane helix</keyword>
<reference evidence="13" key="1">
    <citation type="submission" date="2015-09" db="EMBL/GenBank/DDBJ databases">
        <title>Complete sequence of Algoriphagus sp. M8-2.</title>
        <authorList>
            <person name="Shintani M."/>
        </authorList>
    </citation>
    <scope>NUCLEOTIDE SEQUENCE [LARGE SCALE GENOMIC DNA]</scope>
    <source>
        <strain evidence="13">M8-2</strain>
    </source>
</reference>
<reference evidence="12 13" key="2">
    <citation type="journal article" date="2016" name="Genome Announc.">
        <title>Complete Genome Sequence of Algoriphagus sp. Strain M8-2, Isolated from a Brackish Lake.</title>
        <authorList>
            <person name="Muraguchi Y."/>
            <person name="Kushimoto K."/>
            <person name="Ohtsubo Y."/>
            <person name="Suzuki T."/>
            <person name="Dohra H."/>
            <person name="Kimbara K."/>
            <person name="Shintani M."/>
        </authorList>
    </citation>
    <scope>NUCLEOTIDE SEQUENCE [LARGE SCALE GENOMIC DNA]</scope>
    <source>
        <strain evidence="12 13">M8-2</strain>
    </source>
</reference>
<feature type="domain" description="TonB C-terminal" evidence="11">
    <location>
        <begin position="337"/>
        <end position="426"/>
    </location>
</feature>
<organism evidence="12 13">
    <name type="scientific">Algoriphagus sanaruensis</name>
    <dbReference type="NCBI Taxonomy" id="1727163"/>
    <lineage>
        <taxon>Bacteria</taxon>
        <taxon>Pseudomonadati</taxon>
        <taxon>Bacteroidota</taxon>
        <taxon>Cytophagia</taxon>
        <taxon>Cytophagales</taxon>
        <taxon>Cyclobacteriaceae</taxon>
        <taxon>Algoriphagus</taxon>
    </lineage>
</organism>
<dbReference type="InterPro" id="IPR037682">
    <property type="entry name" value="TonB_C"/>
</dbReference>
<dbReference type="Pfam" id="PF03544">
    <property type="entry name" value="TonB_C"/>
    <property type="match status" value="1"/>
</dbReference>
<feature type="transmembrane region" description="Helical" evidence="10">
    <location>
        <begin position="177"/>
        <end position="196"/>
    </location>
</feature>
<keyword evidence="13" id="KW-1185">Reference proteome</keyword>
<keyword evidence="7" id="KW-0653">Protein transport</keyword>
<keyword evidence="9 10" id="KW-0472">Membrane</keyword>
<feature type="transmembrane region" description="Helical" evidence="10">
    <location>
        <begin position="6"/>
        <end position="25"/>
    </location>
</feature>
<dbReference type="GO" id="GO:0015031">
    <property type="term" value="P:protein transport"/>
    <property type="evidence" value="ECO:0007669"/>
    <property type="project" value="UniProtKB-KW"/>
</dbReference>
<sequence length="426" mass="48699">MVGALIYIFEFSIALGVCLAVYRLLLSKLTFFSWSRFYLLLSVFFSASLPLIPFPTFFSIPNLVEYSLPEFVTGGGSIDSGIQDYFSISNLILIGYLTGVLVVFIRYFKEWIAIYGLIKKGRKIYQEEFKLIIHPSSRPSSFFSYILLPDFLENDPLFDQVLLHEKMHVKLKHSWDLVFMNIAKGIFWFNPLIYLFENYLREVHEYQADQGVTRKFSVKGYASLLLEILKIGTESQMASGFEGSQTKKRIMMLAKGHSNPKFKWRFLVGVPVISVLLLFFSCEHDLDESFSSQVQQVIREEGVQLNELPPPQPPFKAQPVSDEVFDIVENQPKPPGGTMESWNSYLNENLVYPERARRLGVEGTVILVFVIYEDGSVHDVEVLRGIGGGADEEAVRVVSASPNWEPGKQRGRVVKTRMRLPIRFKL</sequence>
<evidence type="ECO:0000256" key="5">
    <source>
        <dbReference type="ARBA" id="ARBA00022519"/>
    </source>
</evidence>
<keyword evidence="6 10" id="KW-0812">Transmembrane</keyword>
<evidence type="ECO:0000256" key="1">
    <source>
        <dbReference type="ARBA" id="ARBA00004383"/>
    </source>
</evidence>
<evidence type="ECO:0000256" key="7">
    <source>
        <dbReference type="ARBA" id="ARBA00022927"/>
    </source>
</evidence>
<feature type="transmembrane region" description="Helical" evidence="10">
    <location>
        <begin position="37"/>
        <end position="60"/>
    </location>
</feature>
<dbReference type="Pfam" id="PF05569">
    <property type="entry name" value="Peptidase_M56"/>
    <property type="match status" value="1"/>
</dbReference>
<proteinExistence type="inferred from homology"/>
<evidence type="ECO:0000256" key="6">
    <source>
        <dbReference type="ARBA" id="ARBA00022692"/>
    </source>
</evidence>
<dbReference type="Proteomes" id="UP000073816">
    <property type="component" value="Chromosome"/>
</dbReference>
<dbReference type="CDD" id="cd07341">
    <property type="entry name" value="M56_BlaR1_MecR1_like"/>
    <property type="match status" value="1"/>
</dbReference>
<protein>
    <recommendedName>
        <fullName evidence="11">TonB C-terminal domain-containing protein</fullName>
    </recommendedName>
</protein>
<evidence type="ECO:0000256" key="10">
    <source>
        <dbReference type="SAM" id="Phobius"/>
    </source>
</evidence>
<dbReference type="GO" id="GO:0055085">
    <property type="term" value="P:transmembrane transport"/>
    <property type="evidence" value="ECO:0007669"/>
    <property type="project" value="InterPro"/>
</dbReference>
<keyword evidence="3" id="KW-0813">Transport</keyword>
<evidence type="ECO:0000256" key="4">
    <source>
        <dbReference type="ARBA" id="ARBA00022475"/>
    </source>
</evidence>
<evidence type="ECO:0000256" key="8">
    <source>
        <dbReference type="ARBA" id="ARBA00022989"/>
    </source>
</evidence>
<keyword evidence="4" id="KW-1003">Cell membrane</keyword>
<dbReference type="PROSITE" id="PS52015">
    <property type="entry name" value="TONB_CTD"/>
    <property type="match status" value="1"/>
</dbReference>
<dbReference type="AlphaFoldDB" id="A0A142ENU8"/>
<evidence type="ECO:0000256" key="9">
    <source>
        <dbReference type="ARBA" id="ARBA00023136"/>
    </source>
</evidence>
<dbReference type="STRING" id="1727163.AO498_10220"/>
<evidence type="ECO:0000256" key="3">
    <source>
        <dbReference type="ARBA" id="ARBA00022448"/>
    </source>
</evidence>
<dbReference type="KEGG" id="alm:AO498_10220"/>
<dbReference type="PANTHER" id="PTHR33446:SF2">
    <property type="entry name" value="PROTEIN TONB"/>
    <property type="match status" value="1"/>
</dbReference>
<evidence type="ECO:0000313" key="12">
    <source>
        <dbReference type="EMBL" id="AMQ56803.1"/>
    </source>
</evidence>
<comment type="similarity">
    <text evidence="2">Belongs to the TonB family.</text>
</comment>
<evidence type="ECO:0000313" key="13">
    <source>
        <dbReference type="Proteomes" id="UP000073816"/>
    </source>
</evidence>
<keyword evidence="5" id="KW-0997">Cell inner membrane</keyword>
<evidence type="ECO:0000256" key="2">
    <source>
        <dbReference type="ARBA" id="ARBA00006555"/>
    </source>
</evidence>
<dbReference type="EMBL" id="CP012836">
    <property type="protein sequence ID" value="AMQ56803.1"/>
    <property type="molecule type" value="Genomic_DNA"/>
</dbReference>
<evidence type="ECO:0000259" key="11">
    <source>
        <dbReference type="PROSITE" id="PS52015"/>
    </source>
</evidence>
<accession>A0A142ENU8</accession>